<dbReference type="RefSeq" id="WP_259096144.1">
    <property type="nucleotide sequence ID" value="NZ_BAAAZC010000024.1"/>
</dbReference>
<dbReference type="EMBL" id="BAAAZC010000024">
    <property type="protein sequence ID" value="GAA3978520.1"/>
    <property type="molecule type" value="Genomic_DNA"/>
</dbReference>
<evidence type="ECO:0000313" key="4">
    <source>
        <dbReference type="Proteomes" id="UP001500742"/>
    </source>
</evidence>
<keyword evidence="2" id="KW-0732">Signal</keyword>
<proteinExistence type="predicted"/>
<accession>A0ABP7Q9J5</accession>
<sequence length="272" mass="29948">MKKATLLFNLIAAAIITAANPAHAQFGGLLQKAKDKAAQKASDALDKKTSTAQTQNQTTTKSNRATINEGFDFVPGDTLLLAEDFANIPTGSSTHTFKTNGSASVVAINGQDGKWLALGDNATYKFTKQIFYPKHFTIEFDIFTAVDVVKDIYPITTGFINDNSVKDYNSGTGAYLQLKYYNNDDIEVYSSFISKNLNTRFDLTAYANRPMHISMNVDGDRMAVYIDKTKIADTLLFLPTTAKNFFISGPMQYQNGAKALVSNFRIMGFKKS</sequence>
<name>A0ABP7Q9J5_9SPHI</name>
<organism evidence="3 4">
    <name type="scientific">Mucilaginibacter dorajii</name>
    <dbReference type="NCBI Taxonomy" id="692994"/>
    <lineage>
        <taxon>Bacteria</taxon>
        <taxon>Pseudomonadati</taxon>
        <taxon>Bacteroidota</taxon>
        <taxon>Sphingobacteriia</taxon>
        <taxon>Sphingobacteriales</taxon>
        <taxon>Sphingobacteriaceae</taxon>
        <taxon>Mucilaginibacter</taxon>
    </lineage>
</organism>
<protein>
    <submittedName>
        <fullName evidence="3">Uncharacterized protein</fullName>
    </submittedName>
</protein>
<evidence type="ECO:0000313" key="3">
    <source>
        <dbReference type="EMBL" id="GAA3978520.1"/>
    </source>
</evidence>
<comment type="caution">
    <text evidence="3">The sequence shown here is derived from an EMBL/GenBank/DDBJ whole genome shotgun (WGS) entry which is preliminary data.</text>
</comment>
<reference evidence="4" key="1">
    <citation type="journal article" date="2019" name="Int. J. Syst. Evol. Microbiol.">
        <title>The Global Catalogue of Microorganisms (GCM) 10K type strain sequencing project: providing services to taxonomists for standard genome sequencing and annotation.</title>
        <authorList>
            <consortium name="The Broad Institute Genomics Platform"/>
            <consortium name="The Broad Institute Genome Sequencing Center for Infectious Disease"/>
            <person name="Wu L."/>
            <person name="Ma J."/>
        </authorList>
    </citation>
    <scope>NUCLEOTIDE SEQUENCE [LARGE SCALE GENOMIC DNA]</scope>
    <source>
        <strain evidence="4">JCM 16601</strain>
    </source>
</reference>
<feature type="chain" id="PRO_5046729886" evidence="2">
    <location>
        <begin position="25"/>
        <end position="272"/>
    </location>
</feature>
<gene>
    <name evidence="3" type="ORF">GCM10022210_31870</name>
</gene>
<keyword evidence="4" id="KW-1185">Reference proteome</keyword>
<evidence type="ECO:0000256" key="1">
    <source>
        <dbReference type="SAM" id="MobiDB-lite"/>
    </source>
</evidence>
<feature type="compositionally biased region" description="Low complexity" evidence="1">
    <location>
        <begin position="50"/>
        <end position="62"/>
    </location>
</feature>
<feature type="region of interest" description="Disordered" evidence="1">
    <location>
        <begin position="41"/>
        <end position="62"/>
    </location>
</feature>
<evidence type="ECO:0000256" key="2">
    <source>
        <dbReference type="SAM" id="SignalP"/>
    </source>
</evidence>
<dbReference type="Proteomes" id="UP001500742">
    <property type="component" value="Unassembled WGS sequence"/>
</dbReference>
<feature type="signal peptide" evidence="2">
    <location>
        <begin position="1"/>
        <end position="24"/>
    </location>
</feature>